<feature type="compositionally biased region" description="Polar residues" evidence="8">
    <location>
        <begin position="1"/>
        <end position="17"/>
    </location>
</feature>
<dbReference type="PROSITE" id="PS50105">
    <property type="entry name" value="SAM_DOMAIN"/>
    <property type="match status" value="1"/>
</dbReference>
<dbReference type="InterPro" id="IPR050897">
    <property type="entry name" value="SMAUG/VTS1_RNA-bind"/>
</dbReference>
<dbReference type="AlphaFoldDB" id="A0AB34PYZ4"/>
<evidence type="ECO:0000256" key="6">
    <source>
        <dbReference type="ARBA" id="ARBA00024046"/>
    </source>
</evidence>
<dbReference type="InterPro" id="IPR013761">
    <property type="entry name" value="SAM/pointed_sf"/>
</dbReference>
<sequence>MEQSQGNIANSPPTSEIPQRPIILSPPPLDQNSLNQSFNNLPTSVPQGHANRQQSVGYNLQHEFETLTANLDLDLNSSTRNITQSAPPNQQQQQQSQLQATDSQLLTTTADLNTKPAHSVKPTLAAPAASRYGSHLGSDLLGKSTSSLLGDNNPVSPIQKFSSINTQLDSLLNNNISSAKSKTGTNSPFLSNAGLSNRPQSVNDFSNIFNRQDQQQQQQSQTFSSFTTQQQSQNQNQNQNQSNFYSDLIVFSNWIENLNPQDNLTMIDYLCSNLPLDILLTFKSKLDLHLQGGSAQNQQSQQSQLLPQFVMSPYSQYDQQLYNDMDKLNIQDDSFKSKHGNSSFRSNHLANLIDKVERPKSADPFVNNTKYGQYQQQSYTQHSYQQQHPLVDRAKSPTSHLYEKTNFLQLAAANSNNTGGNYNQYMPSLSSTSSSLGQANSNNTSTRDDMDLKLGALATINSRVALDSNRKHPHVATPGSTWNNQTHTHSHISPPHHNQMHSGVRNVSNFEESINRSLNSSSVPASMHKSNYSNSHGNNSNNNSGNTNVNSNQNKGTHKKKINSPTSAVSMQQNSTSVNSTTSGNGGANANVNTTATTSSSSSSSMPIEVSSLELLNNIPAWLKLLRLHKYTECLKDVPWKELIELDNDQLESKGVAALGARRKLLKAFDVVKNNLPVV</sequence>
<feature type="region of interest" description="Disordered" evidence="8">
    <location>
        <begin position="1"/>
        <end position="50"/>
    </location>
</feature>
<dbReference type="InterPro" id="IPR001660">
    <property type="entry name" value="SAM"/>
</dbReference>
<keyword evidence="5" id="KW-0694">RNA-binding</keyword>
<feature type="region of interest" description="Disordered" evidence="8">
    <location>
        <begin position="79"/>
        <end position="100"/>
    </location>
</feature>
<dbReference type="GO" id="GO:0000289">
    <property type="term" value="P:nuclear-transcribed mRNA poly(A) tail shortening"/>
    <property type="evidence" value="ECO:0007669"/>
    <property type="project" value="TreeGrafter"/>
</dbReference>
<dbReference type="GO" id="GO:0003729">
    <property type="term" value="F:mRNA binding"/>
    <property type="evidence" value="ECO:0007669"/>
    <property type="project" value="InterPro"/>
</dbReference>
<feature type="domain" description="SAM" evidence="9">
    <location>
        <begin position="617"/>
        <end position="675"/>
    </location>
</feature>
<comment type="similarity">
    <text evidence="3">Belongs to the VTS1 family.</text>
</comment>
<organism evidence="10 11">
    <name type="scientific">Candida albicans P78048</name>
    <dbReference type="NCBI Taxonomy" id="1094989"/>
    <lineage>
        <taxon>Eukaryota</taxon>
        <taxon>Fungi</taxon>
        <taxon>Dikarya</taxon>
        <taxon>Ascomycota</taxon>
        <taxon>Saccharomycotina</taxon>
        <taxon>Pichiomycetes</taxon>
        <taxon>Debaryomycetaceae</taxon>
        <taxon>Candida/Lodderomyces clade</taxon>
        <taxon>Candida</taxon>
    </lineage>
</organism>
<feature type="compositionally biased region" description="Low complexity" evidence="8">
    <location>
        <begin position="90"/>
        <end position="100"/>
    </location>
</feature>
<dbReference type="FunFam" id="1.10.150.50:FF:000136">
    <property type="entry name" value="Protein VTS1"/>
    <property type="match status" value="1"/>
</dbReference>
<feature type="region of interest" description="Disordered" evidence="8">
    <location>
        <begin position="516"/>
        <end position="604"/>
    </location>
</feature>
<dbReference type="GO" id="GO:0005829">
    <property type="term" value="C:cytosol"/>
    <property type="evidence" value="ECO:0007669"/>
    <property type="project" value="UniProtKB-SubCell"/>
</dbReference>
<proteinExistence type="inferred from homology"/>
<evidence type="ECO:0000256" key="2">
    <source>
        <dbReference type="ARBA" id="ARBA00004514"/>
    </source>
</evidence>
<dbReference type="GO" id="GO:0000932">
    <property type="term" value="C:P-body"/>
    <property type="evidence" value="ECO:0007669"/>
    <property type="project" value="UniProtKB-SubCell"/>
</dbReference>
<comment type="caution">
    <text evidence="10">The sequence shown here is derived from an EMBL/GenBank/DDBJ whole genome shotgun (WGS) entry which is preliminary data.</text>
</comment>
<keyword evidence="4" id="KW-0963">Cytoplasm</keyword>
<evidence type="ECO:0000313" key="10">
    <source>
        <dbReference type="EMBL" id="KGR21318.1"/>
    </source>
</evidence>
<dbReference type="PANTHER" id="PTHR12515:SF5">
    <property type="entry name" value="PROTEIN SMAUG"/>
    <property type="match status" value="1"/>
</dbReference>
<feature type="region of interest" description="Disordered" evidence="8">
    <location>
        <begin position="429"/>
        <end position="448"/>
    </location>
</feature>
<feature type="compositionally biased region" description="Low complexity" evidence="8">
    <location>
        <begin position="214"/>
        <end position="239"/>
    </location>
</feature>
<comment type="subcellular location">
    <subcellularLocation>
        <location evidence="1">Cytoplasm</location>
        <location evidence="1">P-body</location>
    </subcellularLocation>
    <subcellularLocation>
        <location evidence="2">Cytoplasm</location>
        <location evidence="2">Cytosol</location>
    </subcellularLocation>
</comment>
<feature type="compositionally biased region" description="Low complexity" evidence="8">
    <location>
        <begin position="530"/>
        <end position="554"/>
    </location>
</feature>
<dbReference type="SUPFAM" id="SSF47769">
    <property type="entry name" value="SAM/Pointed domain"/>
    <property type="match status" value="1"/>
</dbReference>
<evidence type="ECO:0000256" key="5">
    <source>
        <dbReference type="ARBA" id="ARBA00022884"/>
    </source>
</evidence>
<dbReference type="CDD" id="cd09556">
    <property type="entry name" value="SAM_VTS1_fungal"/>
    <property type="match status" value="1"/>
</dbReference>
<dbReference type="Proteomes" id="UP000030161">
    <property type="component" value="Unassembled WGS sequence"/>
</dbReference>
<feature type="compositionally biased region" description="Polar residues" evidence="8">
    <location>
        <begin position="179"/>
        <end position="213"/>
    </location>
</feature>
<evidence type="ECO:0000256" key="3">
    <source>
        <dbReference type="ARBA" id="ARBA00007325"/>
    </source>
</evidence>
<feature type="compositionally biased region" description="Polar residues" evidence="8">
    <location>
        <begin position="563"/>
        <end position="573"/>
    </location>
</feature>
<evidence type="ECO:0000256" key="1">
    <source>
        <dbReference type="ARBA" id="ARBA00004201"/>
    </source>
</evidence>
<dbReference type="EMBL" id="AJIX01000003">
    <property type="protein sequence ID" value="KGR21318.1"/>
    <property type="molecule type" value="Genomic_DNA"/>
</dbReference>
<dbReference type="SMART" id="SM00454">
    <property type="entry name" value="SAM"/>
    <property type="match status" value="1"/>
</dbReference>
<dbReference type="Pfam" id="PF07647">
    <property type="entry name" value="SAM_2"/>
    <property type="match status" value="1"/>
</dbReference>
<dbReference type="PANTHER" id="PTHR12515">
    <property type="entry name" value="STERILE ALPHA MOTIF DOMAIN CONTAINING PROTEIN 4-RELATED"/>
    <property type="match status" value="1"/>
</dbReference>
<feature type="compositionally biased region" description="Polar residues" evidence="8">
    <location>
        <begin position="30"/>
        <end position="50"/>
    </location>
</feature>
<feature type="compositionally biased region" description="Low complexity" evidence="8">
    <location>
        <begin position="574"/>
        <end position="604"/>
    </location>
</feature>
<accession>A0AB34PYZ4</accession>
<feature type="region of interest" description="Disordered" evidence="8">
    <location>
        <begin position="179"/>
        <end position="239"/>
    </location>
</feature>
<reference evidence="10 11" key="1">
    <citation type="submission" date="2013-12" db="EMBL/GenBank/DDBJ databases">
        <title>The Genome Sequence of Candida albicans P78048.</title>
        <authorList>
            <consortium name="The Broad Institute Genome Sequencing Platform"/>
            <consortium name="The Broad Institute Genome Sequencing Center for Infectious Disease"/>
            <person name="Cuomo C."/>
            <person name="Bennett R."/>
            <person name="Hirakawa M."/>
            <person name="Noverr M."/>
            <person name="Mitchell A."/>
            <person name="Young S.K."/>
            <person name="Zeng Q."/>
            <person name="Gargeya S."/>
            <person name="Fitzgerald M."/>
            <person name="Abouelleil A."/>
            <person name="Alvarado L."/>
            <person name="Berlin A.M."/>
            <person name="Chapman S.B."/>
            <person name="Dewar J."/>
            <person name="Goldberg J."/>
            <person name="Griggs A."/>
            <person name="Gujja S."/>
            <person name="Hansen M."/>
            <person name="Howarth C."/>
            <person name="Imamovic A."/>
            <person name="Larimer J."/>
            <person name="McCowan C."/>
            <person name="Murphy C."/>
            <person name="Pearson M."/>
            <person name="Priest M."/>
            <person name="Roberts A."/>
            <person name="Saif S."/>
            <person name="Shea T."/>
            <person name="Sykes S."/>
            <person name="Wortman J."/>
            <person name="Nusbaum C."/>
            <person name="Birren B."/>
        </authorList>
    </citation>
    <scope>NUCLEOTIDE SEQUENCE [LARGE SCALE GENOMIC DNA]</scope>
    <source>
        <strain evidence="10 11">P78048</strain>
    </source>
</reference>
<evidence type="ECO:0000256" key="8">
    <source>
        <dbReference type="SAM" id="MobiDB-lite"/>
    </source>
</evidence>
<name>A0AB34PYZ4_CANAX</name>
<evidence type="ECO:0000256" key="4">
    <source>
        <dbReference type="ARBA" id="ARBA00022490"/>
    </source>
</evidence>
<evidence type="ECO:0000313" key="11">
    <source>
        <dbReference type="Proteomes" id="UP000030161"/>
    </source>
</evidence>
<evidence type="ECO:0000256" key="7">
    <source>
        <dbReference type="ARBA" id="ARBA00024136"/>
    </source>
</evidence>
<dbReference type="InterPro" id="IPR037635">
    <property type="entry name" value="VTS1_SAM"/>
</dbReference>
<comment type="subunit">
    <text evidence="6">Monomer. Binds to RNA.</text>
</comment>
<gene>
    <name evidence="10" type="ORF">MG3_00318</name>
</gene>
<feature type="compositionally biased region" description="Polar residues" evidence="8">
    <location>
        <begin position="79"/>
        <end position="89"/>
    </location>
</feature>
<evidence type="ECO:0000259" key="9">
    <source>
        <dbReference type="PROSITE" id="PS50105"/>
    </source>
</evidence>
<protein>
    <recommendedName>
        <fullName evidence="7">RNA-binding protein VTS1</fullName>
    </recommendedName>
</protein>
<feature type="region of interest" description="Disordered" evidence="8">
    <location>
        <begin position="468"/>
        <end position="502"/>
    </location>
</feature>
<dbReference type="Gene3D" id="1.10.150.50">
    <property type="entry name" value="Transcription Factor, Ets-1"/>
    <property type="match status" value="1"/>
</dbReference>